<evidence type="ECO:0000313" key="2">
    <source>
        <dbReference type="EnsemblPlants" id="AET3Gv20894000.2"/>
    </source>
</evidence>
<feature type="region of interest" description="Disordered" evidence="1">
    <location>
        <begin position="114"/>
        <end position="153"/>
    </location>
</feature>
<keyword evidence="3" id="KW-1185">Reference proteome</keyword>
<dbReference type="Gramene" id="AET3Gv20894000.2">
    <property type="protein sequence ID" value="AET3Gv20894000.2"/>
    <property type="gene ID" value="AET3Gv20894000"/>
</dbReference>
<evidence type="ECO:0000313" key="3">
    <source>
        <dbReference type="Proteomes" id="UP000015105"/>
    </source>
</evidence>
<dbReference type="AlphaFoldDB" id="A0A453G5X8"/>
<protein>
    <submittedName>
        <fullName evidence="2">Uncharacterized protein</fullName>
    </submittedName>
</protein>
<accession>A0A453G5X8</accession>
<dbReference type="EnsemblPlants" id="AET3Gv20894000.2">
    <property type="protein sequence ID" value="AET3Gv20894000.2"/>
    <property type="gene ID" value="AET3Gv20894000"/>
</dbReference>
<sequence>MGSGGSTRSRTSSACFLLRAQSSAPGARGGAGSGSSMPQAALALDVTLFPPLAGVAAATEAGRTGVAVAVLLLEPLELLPPPGRGRAAPASGRGRHLPLVLVLRGDLVSGGGELRGQVSGTEGERGQGLAGGGRIGGQGLAPVLPDEHGAAGA</sequence>
<reference evidence="3" key="1">
    <citation type="journal article" date="2014" name="Science">
        <title>Ancient hybridizations among the ancestral genomes of bread wheat.</title>
        <authorList>
            <consortium name="International Wheat Genome Sequencing Consortium,"/>
            <person name="Marcussen T."/>
            <person name="Sandve S.R."/>
            <person name="Heier L."/>
            <person name="Spannagl M."/>
            <person name="Pfeifer M."/>
            <person name="Jakobsen K.S."/>
            <person name="Wulff B.B."/>
            <person name="Steuernagel B."/>
            <person name="Mayer K.F."/>
            <person name="Olsen O.A."/>
        </authorList>
    </citation>
    <scope>NUCLEOTIDE SEQUENCE [LARGE SCALE GENOMIC DNA]</scope>
    <source>
        <strain evidence="3">cv. AL8/78</strain>
    </source>
</reference>
<reference evidence="2" key="4">
    <citation type="submission" date="2019-03" db="UniProtKB">
        <authorList>
            <consortium name="EnsemblPlants"/>
        </authorList>
    </citation>
    <scope>IDENTIFICATION</scope>
</reference>
<dbReference type="Proteomes" id="UP000015105">
    <property type="component" value="Chromosome 3D"/>
</dbReference>
<name>A0A453G5X8_AEGTS</name>
<feature type="compositionally biased region" description="Gly residues" evidence="1">
    <location>
        <begin position="126"/>
        <end position="139"/>
    </location>
</feature>
<reference evidence="3" key="2">
    <citation type="journal article" date="2017" name="Nat. Plants">
        <title>The Aegilops tauschii genome reveals multiple impacts of transposons.</title>
        <authorList>
            <person name="Zhao G."/>
            <person name="Zou C."/>
            <person name="Li K."/>
            <person name="Wang K."/>
            <person name="Li T."/>
            <person name="Gao L."/>
            <person name="Zhang X."/>
            <person name="Wang H."/>
            <person name="Yang Z."/>
            <person name="Liu X."/>
            <person name="Jiang W."/>
            <person name="Mao L."/>
            <person name="Kong X."/>
            <person name="Jiao Y."/>
            <person name="Jia J."/>
        </authorList>
    </citation>
    <scope>NUCLEOTIDE SEQUENCE [LARGE SCALE GENOMIC DNA]</scope>
    <source>
        <strain evidence="3">cv. AL8/78</strain>
    </source>
</reference>
<proteinExistence type="predicted"/>
<evidence type="ECO:0000256" key="1">
    <source>
        <dbReference type="SAM" id="MobiDB-lite"/>
    </source>
</evidence>
<reference evidence="2" key="5">
    <citation type="journal article" date="2021" name="G3 (Bethesda)">
        <title>Aegilops tauschii genome assembly Aet v5.0 features greater sequence contiguity and improved annotation.</title>
        <authorList>
            <person name="Wang L."/>
            <person name="Zhu T."/>
            <person name="Rodriguez J.C."/>
            <person name="Deal K.R."/>
            <person name="Dubcovsky J."/>
            <person name="McGuire P.E."/>
            <person name="Lux T."/>
            <person name="Spannagl M."/>
            <person name="Mayer K.F.X."/>
            <person name="Baldrich P."/>
            <person name="Meyers B.C."/>
            <person name="Huo N."/>
            <person name="Gu Y.Q."/>
            <person name="Zhou H."/>
            <person name="Devos K.M."/>
            <person name="Bennetzen J.L."/>
            <person name="Unver T."/>
            <person name="Budak H."/>
            <person name="Gulick P.J."/>
            <person name="Galiba G."/>
            <person name="Kalapos B."/>
            <person name="Nelson D.R."/>
            <person name="Li P."/>
            <person name="You F.M."/>
            <person name="Luo M.C."/>
            <person name="Dvorak J."/>
        </authorList>
    </citation>
    <scope>NUCLEOTIDE SEQUENCE [LARGE SCALE GENOMIC DNA]</scope>
    <source>
        <strain evidence="2">cv. AL8/78</strain>
    </source>
</reference>
<organism evidence="2 3">
    <name type="scientific">Aegilops tauschii subsp. strangulata</name>
    <name type="common">Goatgrass</name>
    <dbReference type="NCBI Taxonomy" id="200361"/>
    <lineage>
        <taxon>Eukaryota</taxon>
        <taxon>Viridiplantae</taxon>
        <taxon>Streptophyta</taxon>
        <taxon>Embryophyta</taxon>
        <taxon>Tracheophyta</taxon>
        <taxon>Spermatophyta</taxon>
        <taxon>Magnoliopsida</taxon>
        <taxon>Liliopsida</taxon>
        <taxon>Poales</taxon>
        <taxon>Poaceae</taxon>
        <taxon>BOP clade</taxon>
        <taxon>Pooideae</taxon>
        <taxon>Triticodae</taxon>
        <taxon>Triticeae</taxon>
        <taxon>Triticinae</taxon>
        <taxon>Aegilops</taxon>
    </lineage>
</organism>
<reference evidence="2" key="3">
    <citation type="journal article" date="2017" name="Nature">
        <title>Genome sequence of the progenitor of the wheat D genome Aegilops tauschii.</title>
        <authorList>
            <person name="Luo M.C."/>
            <person name="Gu Y.Q."/>
            <person name="Puiu D."/>
            <person name="Wang H."/>
            <person name="Twardziok S.O."/>
            <person name="Deal K.R."/>
            <person name="Huo N."/>
            <person name="Zhu T."/>
            <person name="Wang L."/>
            <person name="Wang Y."/>
            <person name="McGuire P.E."/>
            <person name="Liu S."/>
            <person name="Long H."/>
            <person name="Ramasamy R.K."/>
            <person name="Rodriguez J.C."/>
            <person name="Van S.L."/>
            <person name="Yuan L."/>
            <person name="Wang Z."/>
            <person name="Xia Z."/>
            <person name="Xiao L."/>
            <person name="Anderson O.D."/>
            <person name="Ouyang S."/>
            <person name="Liang Y."/>
            <person name="Zimin A.V."/>
            <person name="Pertea G."/>
            <person name="Qi P."/>
            <person name="Bennetzen J.L."/>
            <person name="Dai X."/>
            <person name="Dawson M.W."/>
            <person name="Muller H.G."/>
            <person name="Kugler K."/>
            <person name="Rivarola-Duarte L."/>
            <person name="Spannagl M."/>
            <person name="Mayer K.F.X."/>
            <person name="Lu F.H."/>
            <person name="Bevan M.W."/>
            <person name="Leroy P."/>
            <person name="Li P."/>
            <person name="You F.M."/>
            <person name="Sun Q."/>
            <person name="Liu Z."/>
            <person name="Lyons E."/>
            <person name="Wicker T."/>
            <person name="Salzberg S.L."/>
            <person name="Devos K.M."/>
            <person name="Dvorak J."/>
        </authorList>
    </citation>
    <scope>NUCLEOTIDE SEQUENCE [LARGE SCALE GENOMIC DNA]</scope>
    <source>
        <strain evidence="2">cv. AL8/78</strain>
    </source>
</reference>